<reference evidence="2" key="1">
    <citation type="submission" date="2018-05" db="EMBL/GenBank/DDBJ databases">
        <authorList>
            <person name="Lanie J.A."/>
            <person name="Ng W.-L."/>
            <person name="Kazmierczak K.M."/>
            <person name="Andrzejewski T.M."/>
            <person name="Davidsen T.M."/>
            <person name="Wayne K.J."/>
            <person name="Tettelin H."/>
            <person name="Glass J.I."/>
            <person name="Rusch D."/>
            <person name="Podicherti R."/>
            <person name="Tsui H.-C.T."/>
            <person name="Winkler M.E."/>
        </authorList>
    </citation>
    <scope>NUCLEOTIDE SEQUENCE</scope>
</reference>
<proteinExistence type="predicted"/>
<dbReference type="AlphaFoldDB" id="A0A382LAY3"/>
<evidence type="ECO:0000313" key="2">
    <source>
        <dbReference type="EMBL" id="SVC32031.1"/>
    </source>
</evidence>
<dbReference type="Pfam" id="PF13480">
    <property type="entry name" value="Acetyltransf_6"/>
    <property type="match status" value="1"/>
</dbReference>
<dbReference type="EMBL" id="UINC01084939">
    <property type="protein sequence ID" value="SVC32031.1"/>
    <property type="molecule type" value="Genomic_DNA"/>
</dbReference>
<name>A0A382LAY3_9ZZZZ</name>
<dbReference type="InterPro" id="IPR038740">
    <property type="entry name" value="BioF2-like_GNAT_dom"/>
</dbReference>
<dbReference type="SUPFAM" id="SSF55729">
    <property type="entry name" value="Acyl-CoA N-acyltransferases (Nat)"/>
    <property type="match status" value="1"/>
</dbReference>
<feature type="non-terminal residue" evidence="2">
    <location>
        <position position="1"/>
    </location>
</feature>
<gene>
    <name evidence="2" type="ORF">METZ01_LOCUS284885</name>
</gene>
<dbReference type="InterPro" id="IPR016181">
    <property type="entry name" value="Acyl_CoA_acyltransferase"/>
</dbReference>
<organism evidence="2">
    <name type="scientific">marine metagenome</name>
    <dbReference type="NCBI Taxonomy" id="408172"/>
    <lineage>
        <taxon>unclassified sequences</taxon>
        <taxon>metagenomes</taxon>
        <taxon>ecological metagenomes</taxon>
    </lineage>
</organism>
<protein>
    <recommendedName>
        <fullName evidence="1">BioF2-like acetyltransferase domain-containing protein</fullName>
    </recommendedName>
</protein>
<dbReference type="Gene3D" id="3.40.630.30">
    <property type="match status" value="1"/>
</dbReference>
<accession>A0A382LAY3</accession>
<sequence length="282" mass="32524">GRGLWVGLSDIADCLEPLVIRPDESLLRTVFEALGQLLGDYRFIWIPLLNERLVRGYLEPALQRFPNLTGIHHRAPNHFVDLAAQAGFDGYLTDVVGSKTHRDCRRRLRLLEQLGPVEHVTYRTPNDLLQFDVEMRSIEKVSWKGREQLGHLTKVESGDFFNELLPKLMALGQVEITALRVNQMAIAFEIAIRRGGSYGFFHIAYLPDYRKYAPGRQLMLHNIERAMSEGCTEFDFMQGGHEYKQKLCTGSRELMDAFICQRSLAGRLNHWLSRLVRRRRVD</sequence>
<feature type="domain" description="BioF2-like acetyltransferase" evidence="1">
    <location>
        <begin position="98"/>
        <end position="245"/>
    </location>
</feature>
<evidence type="ECO:0000259" key="1">
    <source>
        <dbReference type="Pfam" id="PF13480"/>
    </source>
</evidence>